<dbReference type="GO" id="GO:0051287">
    <property type="term" value="F:NAD binding"/>
    <property type="evidence" value="ECO:0007669"/>
    <property type="project" value="InterPro"/>
</dbReference>
<evidence type="ECO:0000313" key="8">
    <source>
        <dbReference type="EMBL" id="UOP04629.2"/>
    </source>
</evidence>
<evidence type="ECO:0000256" key="2">
    <source>
        <dbReference type="ARBA" id="ARBA00022571"/>
    </source>
</evidence>
<name>A0A8T9MTM3_9NEIS</name>
<keyword evidence="5 6" id="KW-0560">Oxidoreductase</keyword>
<dbReference type="GO" id="GO:0003942">
    <property type="term" value="F:N-acetyl-gamma-glutamyl-phosphate reductase activity"/>
    <property type="evidence" value="ECO:0007669"/>
    <property type="project" value="UniProtKB-UniRule"/>
</dbReference>
<keyword evidence="2 6" id="KW-0055">Arginine biosynthesis</keyword>
<dbReference type="EMBL" id="CP091521">
    <property type="protein sequence ID" value="UOP04629.2"/>
    <property type="molecule type" value="Genomic_DNA"/>
</dbReference>
<evidence type="ECO:0000256" key="6">
    <source>
        <dbReference type="HAMAP-Rule" id="MF_01110"/>
    </source>
</evidence>
<dbReference type="HAMAP" id="MF_01110">
    <property type="entry name" value="ArgC_type2"/>
    <property type="match status" value="1"/>
</dbReference>
<evidence type="ECO:0000313" key="9">
    <source>
        <dbReference type="Proteomes" id="UP000831534"/>
    </source>
</evidence>
<comment type="pathway">
    <text evidence="6">Amino-acid biosynthesis; L-arginine biosynthesis; N(2)-acetyl-L-ornithine from L-glutamate: step 3/4.</text>
</comment>
<dbReference type="AlphaFoldDB" id="A0A8T9MTM3"/>
<accession>A0A8T9MTM3</accession>
<dbReference type="RefSeq" id="WP_027010137.1">
    <property type="nucleotide sequence ID" value="NZ_CP091521.1"/>
</dbReference>
<dbReference type="InterPro" id="IPR000534">
    <property type="entry name" value="Semialdehyde_DH_NAD-bd"/>
</dbReference>
<dbReference type="Gene3D" id="3.40.50.720">
    <property type="entry name" value="NAD(P)-binding Rossmann-like Domain"/>
    <property type="match status" value="1"/>
</dbReference>
<dbReference type="Pfam" id="PF01118">
    <property type="entry name" value="Semialdhyde_dh"/>
    <property type="match status" value="1"/>
</dbReference>
<dbReference type="Gene3D" id="3.30.360.10">
    <property type="entry name" value="Dihydrodipicolinate Reductase, domain 2"/>
    <property type="match status" value="1"/>
</dbReference>
<dbReference type="SUPFAM" id="SSF55347">
    <property type="entry name" value="Glyceraldehyde-3-phosphate dehydrogenase-like, C-terminal domain"/>
    <property type="match status" value="1"/>
</dbReference>
<comment type="function">
    <text evidence="6">Catalyzes the NADPH-dependent reduction of N-acetyl-5-glutamyl phosphate to yield N-acetyl-L-glutamate 5-semialdehyde.</text>
</comment>
<dbReference type="InterPro" id="IPR058924">
    <property type="entry name" value="AGPR_dimerisation_dom"/>
</dbReference>
<keyword evidence="9" id="KW-1185">Reference proteome</keyword>
<dbReference type="InterPro" id="IPR050085">
    <property type="entry name" value="AGPR"/>
</dbReference>
<comment type="similarity">
    <text evidence="6">Belongs to the NAGSA dehydrogenase family. Type 2 subfamily.</text>
</comment>
<protein>
    <recommendedName>
        <fullName evidence="6">N-acetyl-gamma-glutamyl-phosphate reductase</fullName>
        <shortName evidence="6">AGPR</shortName>
        <ecNumber evidence="6">1.2.1.38</ecNumber>
    </recommendedName>
    <alternativeName>
        <fullName evidence="6">N-acetyl-glutamate semialdehyde dehydrogenase</fullName>
        <shortName evidence="6">NAGSA dehydrogenase</shortName>
    </alternativeName>
</protein>
<proteinExistence type="inferred from homology"/>
<dbReference type="PANTHER" id="PTHR32338:SF10">
    <property type="entry name" value="N-ACETYL-GAMMA-GLUTAMYL-PHOSPHATE REDUCTASE, CHLOROPLASTIC-RELATED"/>
    <property type="match status" value="1"/>
</dbReference>
<evidence type="ECO:0000256" key="1">
    <source>
        <dbReference type="ARBA" id="ARBA00022490"/>
    </source>
</evidence>
<dbReference type="SMART" id="SM00859">
    <property type="entry name" value="Semialdhyde_dh"/>
    <property type="match status" value="1"/>
</dbReference>
<reference evidence="8" key="2">
    <citation type="submission" date="2024-09" db="EMBL/GenBank/DDBJ databases">
        <authorList>
            <person name="Veyrier F.J."/>
        </authorList>
    </citation>
    <scope>NUCLEOTIDE SEQUENCE</scope>
    <source>
        <strain evidence="8">17694</strain>
    </source>
</reference>
<evidence type="ECO:0000256" key="5">
    <source>
        <dbReference type="ARBA" id="ARBA00023002"/>
    </source>
</evidence>
<reference evidence="8" key="1">
    <citation type="journal article" date="2022" name="Res Sq">
        <title>Evolution of multicellular longitudinally dividing oral cavity symbionts (Neisseriaceae).</title>
        <authorList>
            <person name="Nyongesa S."/>
            <person name="Weber P."/>
            <person name="Bernet E."/>
            <person name="Pullido F."/>
            <person name="Nieckarz M."/>
            <person name="Delaby M."/>
            <person name="Nieves C."/>
            <person name="Viehboeck T."/>
            <person name="Krause N."/>
            <person name="Rivera-Millot A."/>
            <person name="Nakamura A."/>
            <person name="Vischer N."/>
            <person name="VanNieuwenhze M."/>
            <person name="Brun Y."/>
            <person name="Cava F."/>
            <person name="Bulgheresi S."/>
            <person name="Veyrier F."/>
        </authorList>
    </citation>
    <scope>NUCLEOTIDE SEQUENCE</scope>
    <source>
        <strain evidence="8">17694</strain>
    </source>
</reference>
<dbReference type="GO" id="GO:0006526">
    <property type="term" value="P:L-arginine biosynthetic process"/>
    <property type="evidence" value="ECO:0007669"/>
    <property type="project" value="UniProtKB-UniRule"/>
</dbReference>
<dbReference type="KEGG" id="ckh:LVJ77_10460"/>
<dbReference type="PANTHER" id="PTHR32338">
    <property type="entry name" value="N-ACETYL-GAMMA-GLUTAMYL-PHOSPHATE REDUCTASE, CHLOROPLASTIC-RELATED-RELATED"/>
    <property type="match status" value="1"/>
</dbReference>
<dbReference type="CDD" id="cd23935">
    <property type="entry name" value="AGPR_2_C"/>
    <property type="match status" value="1"/>
</dbReference>
<dbReference type="InterPro" id="IPR036291">
    <property type="entry name" value="NAD(P)-bd_dom_sf"/>
</dbReference>
<keyword evidence="3 6" id="KW-0028">Amino-acid biosynthesis</keyword>
<keyword evidence="4 6" id="KW-0521">NADP</keyword>
<feature type="active site" evidence="6">
    <location>
        <position position="115"/>
    </location>
</feature>
<evidence type="ECO:0000256" key="3">
    <source>
        <dbReference type="ARBA" id="ARBA00022605"/>
    </source>
</evidence>
<dbReference type="EC" id="1.2.1.38" evidence="6"/>
<dbReference type="Proteomes" id="UP000831534">
    <property type="component" value="Chromosome"/>
</dbReference>
<dbReference type="NCBIfam" id="TIGR01851">
    <property type="entry name" value="argC_other"/>
    <property type="match status" value="1"/>
</dbReference>
<keyword evidence="1 6" id="KW-0963">Cytoplasm</keyword>
<comment type="subcellular location">
    <subcellularLocation>
        <location evidence="6">Cytoplasm</location>
    </subcellularLocation>
</comment>
<comment type="catalytic activity">
    <reaction evidence="6">
        <text>N-acetyl-L-glutamate 5-semialdehyde + phosphate + NADP(+) = N-acetyl-L-glutamyl 5-phosphate + NADPH + H(+)</text>
        <dbReference type="Rhea" id="RHEA:21588"/>
        <dbReference type="ChEBI" id="CHEBI:15378"/>
        <dbReference type="ChEBI" id="CHEBI:29123"/>
        <dbReference type="ChEBI" id="CHEBI:43474"/>
        <dbReference type="ChEBI" id="CHEBI:57783"/>
        <dbReference type="ChEBI" id="CHEBI:57936"/>
        <dbReference type="ChEBI" id="CHEBI:58349"/>
        <dbReference type="EC" id="1.2.1.38"/>
    </reaction>
</comment>
<gene>
    <name evidence="6 8" type="primary">argC</name>
    <name evidence="8" type="ORF">LVJ77_10460</name>
</gene>
<organism evidence="8 9">
    <name type="scientific">Conchiformibius kuhniae</name>
    <dbReference type="NCBI Taxonomy" id="211502"/>
    <lineage>
        <taxon>Bacteria</taxon>
        <taxon>Pseudomonadati</taxon>
        <taxon>Pseudomonadota</taxon>
        <taxon>Betaproteobacteria</taxon>
        <taxon>Neisseriales</taxon>
        <taxon>Neisseriaceae</taxon>
        <taxon>Conchiformibius</taxon>
    </lineage>
</organism>
<dbReference type="Pfam" id="PF22698">
    <property type="entry name" value="Semialdhyde_dhC_1"/>
    <property type="match status" value="1"/>
</dbReference>
<evidence type="ECO:0000256" key="4">
    <source>
        <dbReference type="ARBA" id="ARBA00022857"/>
    </source>
</evidence>
<dbReference type="InterPro" id="IPR010136">
    <property type="entry name" value="AGPR_type-2"/>
</dbReference>
<feature type="domain" description="Semialdehyde dehydrogenase NAD-binding" evidence="7">
    <location>
        <begin position="5"/>
        <end position="105"/>
    </location>
</feature>
<sequence>MTTHTIFIDGAAGTTGLRIEERLGAADDITLLRLPEARRKDPAARAEMMAQADLTFLCLPDAAAREAVSLAPASARICDTSTAHRTAPDWVYGFPELHGRREKIRSAKRLAVPGCHASGIIALLKPLRECGLLPDTAQPVCHSLTGYSGGGKTMIADYAAPDRPEALSAPRIYGLSLQHKHLPEIQAQCGLSAPPVFTPVVADYYCGMLVSIPFAVKDLNGANGEAAAKLFADYYAGEAMVRVHPFNTAQADGMLAANARAGEDGMEIFVSGNDEQVLLCARFDNLGKGASGAAVQCMNLMLGREETAELVVQAA</sequence>
<dbReference type="SUPFAM" id="SSF51735">
    <property type="entry name" value="NAD(P)-binding Rossmann-fold domains"/>
    <property type="match status" value="1"/>
</dbReference>
<evidence type="ECO:0000259" key="7">
    <source>
        <dbReference type="SMART" id="SM00859"/>
    </source>
</evidence>
<dbReference type="GO" id="GO:0005737">
    <property type="term" value="C:cytoplasm"/>
    <property type="evidence" value="ECO:0007669"/>
    <property type="project" value="UniProtKB-SubCell"/>
</dbReference>